<evidence type="ECO:0000313" key="1">
    <source>
        <dbReference type="EMBL" id="AIX23988.1"/>
    </source>
</evidence>
<dbReference type="EMBL" id="KJ019069">
    <property type="protein sequence ID" value="AIX23988.1"/>
    <property type="molecule type" value="Genomic_DNA"/>
</dbReference>
<dbReference type="KEGG" id="vg:24171271"/>
<gene>
    <name evidence="1" type="ORF">Syn7803US103_93</name>
</gene>
<protein>
    <submittedName>
        <fullName evidence="1">Sericin 1-like protein</fullName>
    </submittedName>
</protein>
<accession>A0A0E3HDN7</accession>
<name>A0A0E3HDN7_9CAUD</name>
<dbReference type="Proteomes" id="UP000033008">
    <property type="component" value="Segment"/>
</dbReference>
<dbReference type="GeneID" id="24171271"/>
<dbReference type="RefSeq" id="YP_009134075.1">
    <property type="nucleotide sequence ID" value="NC_026926.1"/>
</dbReference>
<reference evidence="1 2" key="1">
    <citation type="submission" date="2013-12" db="EMBL/GenBank/DDBJ databases">
        <title>Ecological redundancy of diverse viral populations within a natural community.</title>
        <authorList>
            <person name="Gregory A.C."/>
            <person name="LaButti K."/>
            <person name="Copeland A."/>
            <person name="Woyke T."/>
            <person name="Sullivan M.B."/>
        </authorList>
    </citation>
    <scope>NUCLEOTIDE SEQUENCE [LARGE SCALE GENOMIC DNA]</scope>
    <source>
        <strain evidence="1">Syn7803US103</strain>
    </source>
</reference>
<proteinExistence type="predicted"/>
<organism evidence="1 2">
    <name type="scientific">Synechococcus phage ACG-2014j</name>
    <dbReference type="NCBI Taxonomy" id="1493514"/>
    <lineage>
        <taxon>Viruses</taxon>
        <taxon>Duplodnaviria</taxon>
        <taxon>Heunggongvirae</taxon>
        <taxon>Uroviricota</taxon>
        <taxon>Caudoviricetes</taxon>
        <taxon>Pantevenvirales</taxon>
        <taxon>Kyanoviridae</taxon>
        <taxon>Potamoivirus</taxon>
        <taxon>Potamoivirus tusconj</taxon>
    </lineage>
</organism>
<sequence length="455" mass="48379">MASTLRTDNISTLSGTGQINILQSASVDGNIDFTGSLLQNGLPFVTLPEQSIETMGASLCSDGVTAFWAHPNTFKDNAGSTAMPPGDANTTGINLQNPTTPASGYLPFDGPGNWYDYQGNSYSLTVGSEFKYRSIITHGFLAGGYRGANPWRTINQTFHATDVTICRGDQLDRAAAYVDGNYGDYNGYIYGGNNSWGGNSAHTSSINLHTGTGRTAGSSPDYNTTDNYGTTPDTIGVGWDLYGSINDGGAVSGQTTQRGYITGGGDQGSSSWGRLNFSSELMSRVPGGFTNDFVSSTDGELRGYAHGDNGSSRYIEFATESTGAWSTSNKSGDGWKKSLSTKWNIGYHGNGNNVTQPWMKFTHNTGAYISTFNQIDVASGEENMEAGQDWGYMLGNYSGGGGSGNARQNNRTMKIFHANDSMTMMGYKTEPKGHQGQSSGACVSAAFTVTSTRYQ</sequence>
<dbReference type="OrthoDB" id="3699at10239"/>
<evidence type="ECO:0000313" key="2">
    <source>
        <dbReference type="Proteomes" id="UP000033008"/>
    </source>
</evidence>